<dbReference type="EMBL" id="JBHSGB010000012">
    <property type="protein sequence ID" value="MFC4656056.1"/>
    <property type="molecule type" value="Genomic_DNA"/>
</dbReference>
<evidence type="ECO:0000259" key="5">
    <source>
        <dbReference type="Pfam" id="PF03968"/>
    </source>
</evidence>
<proteinExistence type="inferred from homology"/>
<evidence type="ECO:0000259" key="6">
    <source>
        <dbReference type="Pfam" id="PF04453"/>
    </source>
</evidence>
<keyword evidence="1 4" id="KW-0732">Signal</keyword>
<name>A0ABV9JP99_9GAMM</name>
<comment type="subunit">
    <text evidence="4">Component of the lipopolysaccharide transport and assembly complex. Interacts with LptE and LptA.</text>
</comment>
<organism evidence="8 9">
    <name type="scientific">Rheinheimera marina</name>
    <dbReference type="NCBI Taxonomy" id="1774958"/>
    <lineage>
        <taxon>Bacteria</taxon>
        <taxon>Pseudomonadati</taxon>
        <taxon>Pseudomonadota</taxon>
        <taxon>Gammaproteobacteria</taxon>
        <taxon>Chromatiales</taxon>
        <taxon>Chromatiaceae</taxon>
        <taxon>Rheinheimera</taxon>
    </lineage>
</organism>
<evidence type="ECO:0000313" key="8">
    <source>
        <dbReference type="EMBL" id="MFC4656056.1"/>
    </source>
</evidence>
<dbReference type="InterPro" id="IPR020889">
    <property type="entry name" value="LipoPS_assembly_LptD"/>
</dbReference>
<dbReference type="InterPro" id="IPR007543">
    <property type="entry name" value="LptD_C"/>
</dbReference>
<protein>
    <recommendedName>
        <fullName evidence="4">LPS-assembly protein LptD</fullName>
    </recommendedName>
</protein>
<feature type="domain" description="LptD C-terminal" evidence="6">
    <location>
        <begin position="293"/>
        <end position="659"/>
    </location>
</feature>
<dbReference type="PANTHER" id="PTHR30189">
    <property type="entry name" value="LPS-ASSEMBLY PROTEIN"/>
    <property type="match status" value="1"/>
</dbReference>
<keyword evidence="2 4" id="KW-0472">Membrane</keyword>
<evidence type="ECO:0000259" key="7">
    <source>
        <dbReference type="Pfam" id="PF19838"/>
    </source>
</evidence>
<evidence type="ECO:0000256" key="2">
    <source>
        <dbReference type="ARBA" id="ARBA00023136"/>
    </source>
</evidence>
<dbReference type="Pfam" id="PF04453">
    <property type="entry name" value="LptD"/>
    <property type="match status" value="1"/>
</dbReference>
<evidence type="ECO:0000313" key="9">
    <source>
        <dbReference type="Proteomes" id="UP001595962"/>
    </source>
</evidence>
<evidence type="ECO:0000256" key="4">
    <source>
        <dbReference type="HAMAP-Rule" id="MF_01411"/>
    </source>
</evidence>
<dbReference type="Proteomes" id="UP001595962">
    <property type="component" value="Unassembled WGS sequence"/>
</dbReference>
<evidence type="ECO:0000256" key="1">
    <source>
        <dbReference type="ARBA" id="ARBA00022729"/>
    </source>
</evidence>
<sequence>MTPTLIHRLILLALGLPCLVLAEEPVAPAKLCYIPEAPPAGFDQLRSDDSRLKVLSDRIKMLQNQTAVLEGNIEISHRNTLMTANEARLDQQQQTLNASGGIEYYSPGLKVSSSDFHASLKQNSVELGQANYRLTEQSGRGFAERLQAKEKQIELSEASFTTCPEQDQSWALHAQSIQINNEEGWGEAWHSVMKIGDIPVFYLPYMTFPVSEKRKSGLLFPKIGSSQKLGLDLEAPYYLNLAENYDATLTPRYMSKRGAQLKSEFRYLTSGQQGFIQLEMMPEDNEKPAGFGSRYLGHLSHTGDLSERWRATIDFTDVSDDAYLTELGSDYSNQSDTQLYRQASLNYFGDHVDSQLQLQGFETLGNYLNSYAALPQLDLQSAAPMELGSGLQFLWSGQYVHFKNDDATIHSADRLHLEPTLRWPLLTPAMELVAETSLLHTQYQQDTRQDLVAVDKDPSRTLPKVRLNAKFNLERELEWDSKAALQTLEPQIQYLYMPYRDQSTIGRYDSTRLQDDYYGLFRQNRYSGLDRIADTNQVTLGVTTRFYDEQDTELFRFSLGQIVYLQDARSIDAVTGETVQADSVLASELLWHWRKGWYLNTAVQYDASTERLVKSSASVDYIADDNTVLQLNHRYSRSVSDYEVEQAGLLGTTPISDQWKLVASYYRDLNQDQMMEASLGLQYEDCCWAVRLVARRQINTNLEQAVNDPLLAPSFDNGVAIQFVLKGFGQSAGFSVADMLSDGIFGYRRPYLLNN</sequence>
<comment type="similarity">
    <text evidence="4">Belongs to the LptD family.</text>
</comment>
<dbReference type="Pfam" id="PF19838">
    <property type="entry name" value="LptD_2"/>
    <property type="match status" value="1"/>
</dbReference>
<keyword evidence="9" id="KW-1185">Reference proteome</keyword>
<dbReference type="Pfam" id="PF03968">
    <property type="entry name" value="LptD_N"/>
    <property type="match status" value="1"/>
</dbReference>
<dbReference type="PANTHER" id="PTHR30189:SF1">
    <property type="entry name" value="LPS-ASSEMBLY PROTEIN LPTD"/>
    <property type="match status" value="1"/>
</dbReference>
<dbReference type="InterPro" id="IPR045659">
    <property type="entry name" value="LptD_2"/>
</dbReference>
<comment type="function">
    <text evidence="4">Together with LptE, is involved in the assembly of lipopolysaccharide (LPS) at the surface of the outer membrane.</text>
</comment>
<gene>
    <name evidence="4" type="primary">lptD</name>
    <name evidence="8" type="ORF">ACFO3I_13660</name>
</gene>
<dbReference type="InterPro" id="IPR005653">
    <property type="entry name" value="OstA-like_N"/>
</dbReference>
<reference evidence="9" key="1">
    <citation type="journal article" date="2019" name="Int. J. Syst. Evol. Microbiol.">
        <title>The Global Catalogue of Microorganisms (GCM) 10K type strain sequencing project: providing services to taxonomists for standard genome sequencing and annotation.</title>
        <authorList>
            <consortium name="The Broad Institute Genomics Platform"/>
            <consortium name="The Broad Institute Genome Sequencing Center for Infectious Disease"/>
            <person name="Wu L."/>
            <person name="Ma J."/>
        </authorList>
    </citation>
    <scope>NUCLEOTIDE SEQUENCE [LARGE SCALE GENOMIC DNA]</scope>
    <source>
        <strain evidence="9">DT28</strain>
    </source>
</reference>
<feature type="domain" description="Organic solvent tolerance-like N-terminal" evidence="5">
    <location>
        <begin position="54"/>
        <end position="184"/>
    </location>
</feature>
<comment type="caution">
    <text evidence="8">The sequence shown here is derived from an EMBL/GenBank/DDBJ whole genome shotgun (WGS) entry which is preliminary data.</text>
</comment>
<comment type="subcellular location">
    <subcellularLocation>
        <location evidence="4">Cell outer membrane</location>
    </subcellularLocation>
</comment>
<dbReference type="HAMAP" id="MF_01411">
    <property type="entry name" value="LPS_assembly_LptD"/>
    <property type="match status" value="1"/>
</dbReference>
<accession>A0ABV9JP99</accession>
<feature type="domain" description="LPS-assembly protein LptD central" evidence="7">
    <location>
        <begin position="192"/>
        <end position="269"/>
    </location>
</feature>
<evidence type="ECO:0000256" key="3">
    <source>
        <dbReference type="ARBA" id="ARBA00023237"/>
    </source>
</evidence>
<dbReference type="RefSeq" id="WP_377334775.1">
    <property type="nucleotide sequence ID" value="NZ_JBHSGB010000012.1"/>
</dbReference>
<dbReference type="InterPro" id="IPR050218">
    <property type="entry name" value="LptD"/>
</dbReference>
<keyword evidence="3 4" id="KW-0998">Cell outer membrane</keyword>
<comment type="caution">
    <text evidence="4">Lacks conserved residue(s) required for the propagation of feature annotation.</text>
</comment>